<gene>
    <name evidence="2" type="ORF">SAMN04487819_107228</name>
</gene>
<protein>
    <recommendedName>
        <fullName evidence="4">SseB protein N-terminal domain-containing protein</fullName>
    </recommendedName>
</protein>
<accession>A0A1I1XJF5</accession>
<evidence type="ECO:0000256" key="1">
    <source>
        <dbReference type="SAM" id="MobiDB-lite"/>
    </source>
</evidence>
<organism evidence="2 3">
    <name type="scientific">Actinopolyspora alba</name>
    <dbReference type="NCBI Taxonomy" id="673379"/>
    <lineage>
        <taxon>Bacteria</taxon>
        <taxon>Bacillati</taxon>
        <taxon>Actinomycetota</taxon>
        <taxon>Actinomycetes</taxon>
        <taxon>Actinopolysporales</taxon>
        <taxon>Actinopolysporaceae</taxon>
        <taxon>Actinopolyspora</taxon>
        <taxon>Actinopolyspora alba group</taxon>
    </lineage>
</organism>
<dbReference type="EMBL" id="FOMZ01000007">
    <property type="protein sequence ID" value="SFE07544.1"/>
    <property type="molecule type" value="Genomic_DNA"/>
</dbReference>
<sequence length="130" mass="14697">MPPRMAGSGDRDETVAPAVLGADYLDPEENREGSRETWERTEGQPSFPPVVYVPCEAASPNNGELSVDLRRTRDGRTALLVYSSNERSVRCCGEQQPWVAVHTEKLDELDRSIHFDLILLDVEIPQEFRR</sequence>
<name>A0A1I1XJF5_9ACTN</name>
<evidence type="ECO:0008006" key="4">
    <source>
        <dbReference type="Google" id="ProtNLM"/>
    </source>
</evidence>
<dbReference type="AlphaFoldDB" id="A0A1I1XJF5"/>
<keyword evidence="3" id="KW-1185">Reference proteome</keyword>
<dbReference type="Proteomes" id="UP000198716">
    <property type="component" value="Unassembled WGS sequence"/>
</dbReference>
<feature type="region of interest" description="Disordered" evidence="1">
    <location>
        <begin position="1"/>
        <end position="46"/>
    </location>
</feature>
<dbReference type="NCBIfam" id="NF042914">
    <property type="entry name" value="SAV915_dom"/>
    <property type="match status" value="1"/>
</dbReference>
<dbReference type="InterPro" id="IPR049975">
    <property type="entry name" value="SAV_915-like_dom"/>
</dbReference>
<reference evidence="3" key="1">
    <citation type="submission" date="2016-10" db="EMBL/GenBank/DDBJ databases">
        <authorList>
            <person name="Varghese N."/>
            <person name="Submissions S."/>
        </authorList>
    </citation>
    <scope>NUCLEOTIDE SEQUENCE [LARGE SCALE GENOMIC DNA]</scope>
    <source>
        <strain evidence="3">DSM 45004</strain>
    </source>
</reference>
<evidence type="ECO:0000313" key="3">
    <source>
        <dbReference type="Proteomes" id="UP000198716"/>
    </source>
</evidence>
<proteinExistence type="predicted"/>
<feature type="compositionally biased region" description="Basic and acidic residues" evidence="1">
    <location>
        <begin position="28"/>
        <end position="42"/>
    </location>
</feature>
<evidence type="ECO:0000313" key="2">
    <source>
        <dbReference type="EMBL" id="SFE07544.1"/>
    </source>
</evidence>